<feature type="region of interest" description="Disordered" evidence="2">
    <location>
        <begin position="266"/>
        <end position="294"/>
    </location>
</feature>
<dbReference type="KEGG" id="cmb:CSW64_02545"/>
<evidence type="ECO:0000313" key="4">
    <source>
        <dbReference type="EMBL" id="ATQ41370.1"/>
    </source>
</evidence>
<dbReference type="Proteomes" id="UP000228945">
    <property type="component" value="Chromosome"/>
</dbReference>
<sequence>MGGVAFATAQASLPSQRERMAAPMVPAVAPPLPEARGHIAQAQPEFVFASPLSGFAVNSPFGMRKMPWEEGGRLHEGVDIAAPSGTPVRVTLPGTVLRVGVDGGYGKFIEVAHAGGLTSLYGHLGRHAKLKAGAAVPAGTVVGYVGSSGRSTGSHLHFEIRDGDRPLNPTLFMGRAFMTEADLPLSAAARVSGRVRVAQVANWPARATRREQVSDTANTRGSAQLLTRVSADGRVHAVIRPPADYARPAAAEASVNAAAPAPILIKPAAPAPAPKPQPKPQPAGDDAISTASAG</sequence>
<organism evidence="4 5">
    <name type="scientific">Caulobacter mirabilis</name>
    <dbReference type="NCBI Taxonomy" id="69666"/>
    <lineage>
        <taxon>Bacteria</taxon>
        <taxon>Pseudomonadati</taxon>
        <taxon>Pseudomonadota</taxon>
        <taxon>Alphaproteobacteria</taxon>
        <taxon>Caulobacterales</taxon>
        <taxon>Caulobacteraceae</taxon>
        <taxon>Caulobacter</taxon>
    </lineage>
</organism>
<dbReference type="Gene3D" id="2.70.70.10">
    <property type="entry name" value="Glucose Permease (Domain IIA)"/>
    <property type="match status" value="1"/>
</dbReference>
<dbReference type="PANTHER" id="PTHR21666">
    <property type="entry name" value="PEPTIDASE-RELATED"/>
    <property type="match status" value="1"/>
</dbReference>
<dbReference type="GO" id="GO:0004222">
    <property type="term" value="F:metalloendopeptidase activity"/>
    <property type="evidence" value="ECO:0007669"/>
    <property type="project" value="TreeGrafter"/>
</dbReference>
<dbReference type="CDD" id="cd12797">
    <property type="entry name" value="M23_peptidase"/>
    <property type="match status" value="1"/>
</dbReference>
<dbReference type="AlphaFoldDB" id="A0A2D2ATN4"/>
<accession>A0A2D2ATN4</accession>
<feature type="compositionally biased region" description="Pro residues" evidence="2">
    <location>
        <begin position="269"/>
        <end position="281"/>
    </location>
</feature>
<dbReference type="InterPro" id="IPR011055">
    <property type="entry name" value="Dup_hybrid_motif"/>
</dbReference>
<name>A0A2D2ATN4_9CAUL</name>
<dbReference type="EMBL" id="CP024201">
    <property type="protein sequence ID" value="ATQ41370.1"/>
    <property type="molecule type" value="Genomic_DNA"/>
</dbReference>
<keyword evidence="1" id="KW-0732">Signal</keyword>
<protein>
    <submittedName>
        <fullName evidence="4">Peptidase M24</fullName>
    </submittedName>
</protein>
<evidence type="ECO:0000259" key="3">
    <source>
        <dbReference type="Pfam" id="PF01551"/>
    </source>
</evidence>
<evidence type="ECO:0000256" key="1">
    <source>
        <dbReference type="ARBA" id="ARBA00022729"/>
    </source>
</evidence>
<dbReference type="InterPro" id="IPR050570">
    <property type="entry name" value="Cell_wall_metabolism_enzyme"/>
</dbReference>
<feature type="domain" description="M23ase beta-sheet core" evidence="3">
    <location>
        <begin position="74"/>
        <end position="169"/>
    </location>
</feature>
<dbReference type="SUPFAM" id="SSF51261">
    <property type="entry name" value="Duplicated hybrid motif"/>
    <property type="match status" value="1"/>
</dbReference>
<reference evidence="4 5" key="1">
    <citation type="submission" date="2017-10" db="EMBL/GenBank/DDBJ databases">
        <title>Genome sequence of Caulobacter mirabilis FWC38.</title>
        <authorList>
            <person name="Fiebig A."/>
            <person name="Crosson S."/>
        </authorList>
    </citation>
    <scope>NUCLEOTIDE SEQUENCE [LARGE SCALE GENOMIC DNA]</scope>
    <source>
        <strain evidence="4 5">FWC 38</strain>
    </source>
</reference>
<dbReference type="InterPro" id="IPR016047">
    <property type="entry name" value="M23ase_b-sheet_dom"/>
</dbReference>
<keyword evidence="5" id="KW-1185">Reference proteome</keyword>
<gene>
    <name evidence="4" type="ORF">CSW64_02545</name>
</gene>
<dbReference type="Pfam" id="PF01551">
    <property type="entry name" value="Peptidase_M23"/>
    <property type="match status" value="1"/>
</dbReference>
<dbReference type="PANTHER" id="PTHR21666:SF289">
    <property type="entry name" value="L-ALA--D-GLU ENDOPEPTIDASE"/>
    <property type="match status" value="1"/>
</dbReference>
<evidence type="ECO:0000313" key="5">
    <source>
        <dbReference type="Proteomes" id="UP000228945"/>
    </source>
</evidence>
<proteinExistence type="predicted"/>
<evidence type="ECO:0000256" key="2">
    <source>
        <dbReference type="SAM" id="MobiDB-lite"/>
    </source>
</evidence>
<dbReference type="OrthoDB" id="9815245at2"/>